<evidence type="ECO:0000313" key="1">
    <source>
        <dbReference type="EMBL" id="KAJ8443302.1"/>
    </source>
</evidence>
<dbReference type="Proteomes" id="UP001153076">
    <property type="component" value="Unassembled WGS sequence"/>
</dbReference>
<gene>
    <name evidence="1" type="ORF">Cgig2_015780</name>
</gene>
<protein>
    <submittedName>
        <fullName evidence="1">Uncharacterized protein</fullName>
    </submittedName>
</protein>
<keyword evidence="2" id="KW-1185">Reference proteome</keyword>
<proteinExistence type="predicted"/>
<reference evidence="1" key="1">
    <citation type="submission" date="2022-04" db="EMBL/GenBank/DDBJ databases">
        <title>Carnegiea gigantea Genome sequencing and assembly v2.</title>
        <authorList>
            <person name="Copetti D."/>
            <person name="Sanderson M.J."/>
            <person name="Burquez A."/>
            <person name="Wojciechowski M.F."/>
        </authorList>
    </citation>
    <scope>NUCLEOTIDE SEQUENCE</scope>
    <source>
        <strain evidence="1">SGP5-SGP5p</strain>
        <tissue evidence="1">Aerial part</tissue>
    </source>
</reference>
<comment type="caution">
    <text evidence="1">The sequence shown here is derived from an EMBL/GenBank/DDBJ whole genome shotgun (WGS) entry which is preliminary data.</text>
</comment>
<accession>A0A9Q1KHF8</accession>
<organism evidence="1 2">
    <name type="scientific">Carnegiea gigantea</name>
    <dbReference type="NCBI Taxonomy" id="171969"/>
    <lineage>
        <taxon>Eukaryota</taxon>
        <taxon>Viridiplantae</taxon>
        <taxon>Streptophyta</taxon>
        <taxon>Embryophyta</taxon>
        <taxon>Tracheophyta</taxon>
        <taxon>Spermatophyta</taxon>
        <taxon>Magnoliopsida</taxon>
        <taxon>eudicotyledons</taxon>
        <taxon>Gunneridae</taxon>
        <taxon>Pentapetalae</taxon>
        <taxon>Caryophyllales</taxon>
        <taxon>Cactineae</taxon>
        <taxon>Cactaceae</taxon>
        <taxon>Cactoideae</taxon>
        <taxon>Echinocereeae</taxon>
        <taxon>Carnegiea</taxon>
    </lineage>
</organism>
<dbReference type="EMBL" id="JAKOGI010000122">
    <property type="protein sequence ID" value="KAJ8443302.1"/>
    <property type="molecule type" value="Genomic_DNA"/>
</dbReference>
<evidence type="ECO:0000313" key="2">
    <source>
        <dbReference type="Proteomes" id="UP001153076"/>
    </source>
</evidence>
<dbReference type="AlphaFoldDB" id="A0A9Q1KHF8"/>
<sequence>MKVMFHGRHPIGGMSFALGKVALGSKVNQKKSNFEEHIWHSDEANKNVSNEELQFIGVAKSRPLPRSVQISFPKRKNKGGSSNDTRCASLERPCYDPHEGRGHNPAMYLLTGSDKTKRASLGCYTGPDFIFWLNRQHPRTCCWHSTPIYAKIFDIQVHMKDNQRWLVGIVGQGSRVMCCMIIGLIFGKNPLNKTISYILLTKNSRNKLIDFGESVKLLAC</sequence>
<name>A0A9Q1KHF8_9CARY</name>